<reference evidence="1" key="3">
    <citation type="submission" date="2025-09" db="UniProtKB">
        <authorList>
            <consortium name="Ensembl"/>
        </authorList>
    </citation>
    <scope>IDENTIFICATION</scope>
</reference>
<dbReference type="Proteomes" id="UP000314980">
    <property type="component" value="Unassembled WGS sequence"/>
</dbReference>
<organism evidence="1 2">
    <name type="scientific">Lates calcarifer</name>
    <name type="common">Barramundi</name>
    <name type="synonym">Holocentrus calcarifer</name>
    <dbReference type="NCBI Taxonomy" id="8187"/>
    <lineage>
        <taxon>Eukaryota</taxon>
        <taxon>Metazoa</taxon>
        <taxon>Chordata</taxon>
        <taxon>Craniata</taxon>
        <taxon>Vertebrata</taxon>
        <taxon>Euteleostomi</taxon>
        <taxon>Actinopterygii</taxon>
        <taxon>Neopterygii</taxon>
        <taxon>Teleostei</taxon>
        <taxon>Neoteleostei</taxon>
        <taxon>Acanthomorphata</taxon>
        <taxon>Carangaria</taxon>
        <taxon>Carangaria incertae sedis</taxon>
        <taxon>Centropomidae</taxon>
        <taxon>Lates</taxon>
    </lineage>
</organism>
<dbReference type="AlphaFoldDB" id="A0A4W6DXL5"/>
<accession>A0A4W6DXL5</accession>
<dbReference type="Ensembl" id="ENSLCAT00010030439.1">
    <property type="protein sequence ID" value="ENSLCAP00010029782.1"/>
    <property type="gene ID" value="ENSLCAG00010013997.1"/>
</dbReference>
<proteinExistence type="predicted"/>
<evidence type="ECO:0000313" key="1">
    <source>
        <dbReference type="Ensembl" id="ENSLCAP00010029782.1"/>
    </source>
</evidence>
<reference evidence="2" key="1">
    <citation type="submission" date="2015-09" db="EMBL/GenBank/DDBJ databases">
        <authorList>
            <person name="Sai Rama Sridatta P."/>
        </authorList>
    </citation>
    <scope>NUCLEOTIDE SEQUENCE [LARGE SCALE GENOMIC DNA]</scope>
</reference>
<sequence length="104" mass="11707">YFHYKPSPVQIKTQHLTPTNLSSYYELHPQTVWAGETTFKGSDRTLTSYTTHIKFSSASFLEEGGGRNEDSIIVDAAGKYFPASSKKVNKCCKTRTIIFQCSTM</sequence>
<name>A0A4W6DXL5_LATCA</name>
<evidence type="ECO:0000313" key="2">
    <source>
        <dbReference type="Proteomes" id="UP000314980"/>
    </source>
</evidence>
<keyword evidence="2" id="KW-1185">Reference proteome</keyword>
<protein>
    <submittedName>
        <fullName evidence="1">Uncharacterized protein</fullName>
    </submittedName>
</protein>
<reference evidence="1" key="2">
    <citation type="submission" date="2025-08" db="UniProtKB">
        <authorList>
            <consortium name="Ensembl"/>
        </authorList>
    </citation>
    <scope>IDENTIFICATION</scope>
</reference>
<dbReference type="InParanoid" id="A0A4W6DXL5"/>